<reference evidence="1 2" key="1">
    <citation type="journal article" date="2017" name="BMC Genomics">
        <title>Genomic analysis of methanogenic archaea reveals a shift towards energy conservation.</title>
        <authorList>
            <person name="Gilmore S.P."/>
            <person name="Henske J.K."/>
            <person name="Sexton J.A."/>
            <person name="Solomon K.V."/>
            <person name="Seppala S."/>
            <person name="Yoo J.I."/>
            <person name="Huyett L.M."/>
            <person name="Pressman A."/>
            <person name="Cogan J.Z."/>
            <person name="Kivenson V."/>
            <person name="Peng X."/>
            <person name="Tan Y."/>
            <person name="Valentine D.L."/>
            <person name="O'Malley M.A."/>
        </authorList>
    </citation>
    <scope>NUCLEOTIDE SEQUENCE [LARGE SCALE GENOMIC DNA]</scope>
    <source>
        <strain evidence="1 2">M.o.H.</strain>
    </source>
</reference>
<sequence length="249" mass="27923">MFEGTITINDREIPRTLLGTSPFIGAAHFGHRSRLYQLDLYDKPENILKILKKSHELGITGIQLIPYEPVVKAINWAADEGYDFNIVGTVRLDCENEDIELLSRLGASAMILHDTATDSLNYDFLAEKLEDIKETGTVPGLTTRKPFNTTRNLLESPILDLFDIYMVPVNKLGYLMDTDVFIAKERAEFRDIIIKLNKTIIAMQTMAAGILTPGDAFDFLKTLDYVDLMTVGIASEAEAEETFGLLKNK</sequence>
<evidence type="ECO:0000313" key="2">
    <source>
        <dbReference type="Proteomes" id="UP000217784"/>
    </source>
</evidence>
<dbReference type="EMBL" id="LMVM01000037">
    <property type="protein sequence ID" value="PAV03666.1"/>
    <property type="molecule type" value="Genomic_DNA"/>
</dbReference>
<gene>
    <name evidence="1" type="ORF">ASJ80_01470</name>
</gene>
<dbReference type="Proteomes" id="UP000217784">
    <property type="component" value="Unassembled WGS sequence"/>
</dbReference>
<organism evidence="1 2">
    <name type="scientific">Methanobacterium bryantii</name>
    <dbReference type="NCBI Taxonomy" id="2161"/>
    <lineage>
        <taxon>Archaea</taxon>
        <taxon>Methanobacteriati</taxon>
        <taxon>Methanobacteriota</taxon>
        <taxon>Methanomada group</taxon>
        <taxon>Methanobacteria</taxon>
        <taxon>Methanobacteriales</taxon>
        <taxon>Methanobacteriaceae</taxon>
        <taxon>Methanobacterium</taxon>
    </lineage>
</organism>
<name>A0A2A2H308_METBR</name>
<dbReference type="AlphaFoldDB" id="A0A2A2H308"/>
<accession>A0A2A2H308</accession>
<comment type="caution">
    <text evidence="1">The sequence shown here is derived from an EMBL/GenBank/DDBJ whole genome shotgun (WGS) entry which is preliminary data.</text>
</comment>
<evidence type="ECO:0000313" key="1">
    <source>
        <dbReference type="EMBL" id="PAV03666.1"/>
    </source>
</evidence>
<proteinExistence type="predicted"/>
<dbReference type="RefSeq" id="WP_069583857.1">
    <property type="nucleotide sequence ID" value="NZ_LMVM01000037.1"/>
</dbReference>
<dbReference type="OrthoDB" id="359091at2157"/>
<protein>
    <submittedName>
        <fullName evidence="1">Uncharacterized protein</fullName>
    </submittedName>
</protein>
<keyword evidence="2" id="KW-1185">Reference proteome</keyword>